<dbReference type="SUPFAM" id="SSF53822">
    <property type="entry name" value="Periplasmic binding protein-like I"/>
    <property type="match status" value="1"/>
</dbReference>
<evidence type="ECO:0000256" key="1">
    <source>
        <dbReference type="SAM" id="Phobius"/>
    </source>
</evidence>
<dbReference type="InterPro" id="IPR028082">
    <property type="entry name" value="Peripla_BP_I"/>
</dbReference>
<evidence type="ECO:0000313" key="3">
    <source>
        <dbReference type="Proteomes" id="UP000198928"/>
    </source>
</evidence>
<name>A0A1I3ZXQ5_9ACTN</name>
<organism evidence="2 3">
    <name type="scientific">Streptomyces pini</name>
    <dbReference type="NCBI Taxonomy" id="1520580"/>
    <lineage>
        <taxon>Bacteria</taxon>
        <taxon>Bacillati</taxon>
        <taxon>Actinomycetota</taxon>
        <taxon>Actinomycetes</taxon>
        <taxon>Kitasatosporales</taxon>
        <taxon>Streptomycetaceae</taxon>
        <taxon>Streptomyces</taxon>
    </lineage>
</organism>
<reference evidence="3" key="1">
    <citation type="submission" date="2016-10" db="EMBL/GenBank/DDBJ databases">
        <authorList>
            <person name="Varghese N."/>
            <person name="Submissions S."/>
        </authorList>
    </citation>
    <scope>NUCLEOTIDE SEQUENCE [LARGE SCALE GENOMIC DNA]</scope>
    <source>
        <strain evidence="3">PL19</strain>
    </source>
</reference>
<keyword evidence="3" id="KW-1185">Reference proteome</keyword>
<sequence>MVVAGHRISLLTVKRSVTAAVVLAVLAGVSLFVHDWYVHRDDLCAQGVTRMEEPRAECVGTTDGSYVFAEHLAAVSGRIEQANREVTAGDGKYVTVAYMTSVTVGENDSNPEESVRHELQGAHLAQQRHNERFTPKIRLLIANTGSGSAHWRHTVDGLIGLRDGGEPLVAVTGLGPSTDRNLAALRRLSDAGLATVASTMTATGIGGMEGFVRVAPTNVDEARVAARYLRQKKIRTAMVVQDVAEGNLYADTLGDAFTAEFPRGGKEYELVAERKQFDSSLEDSWRNELQILSNQLCFHRPEAVYFAGRGRHLTHFLDALAERFCTEWDFTVMTGDDTTNLTDDQVRKAADSGVQVFYTGLAHPEMWKDEPDGAPGAVQAAFRKGGVLEQWFGRERHIDGQAMMAHDAVLTAARGAQMASRGTRVTGRAVGRMFQLMEDSAQVRGASGTLTFEENGDAHDKAVPILKLASNGDPVFVTVLSPRG</sequence>
<keyword evidence="1" id="KW-0472">Membrane</keyword>
<proteinExistence type="predicted"/>
<keyword evidence="1" id="KW-1133">Transmembrane helix</keyword>
<dbReference type="Proteomes" id="UP000198928">
    <property type="component" value="Unassembled WGS sequence"/>
</dbReference>
<gene>
    <name evidence="2" type="ORF">SAMN05192584_106201</name>
</gene>
<dbReference type="AlphaFoldDB" id="A0A1I3ZXQ5"/>
<dbReference type="Gene3D" id="3.40.50.2300">
    <property type="match status" value="2"/>
</dbReference>
<feature type="transmembrane region" description="Helical" evidence="1">
    <location>
        <begin position="17"/>
        <end position="37"/>
    </location>
</feature>
<dbReference type="EMBL" id="FOSG01000006">
    <property type="protein sequence ID" value="SFK48461.1"/>
    <property type="molecule type" value="Genomic_DNA"/>
</dbReference>
<keyword evidence="1" id="KW-0812">Transmembrane</keyword>
<protein>
    <submittedName>
        <fullName evidence="2">ABC-type branched-chain amino acid transport system, substrate-binding protein</fullName>
    </submittedName>
</protein>
<dbReference type="OrthoDB" id="3440574at2"/>
<evidence type="ECO:0000313" key="2">
    <source>
        <dbReference type="EMBL" id="SFK48461.1"/>
    </source>
</evidence>
<accession>A0A1I3ZXQ5</accession>